<dbReference type="AlphaFoldDB" id="A0AAV9GEE4"/>
<gene>
    <name evidence="1" type="ORF">QBC34DRAFT_383463</name>
</gene>
<reference evidence="1" key="2">
    <citation type="submission" date="2023-05" db="EMBL/GenBank/DDBJ databases">
        <authorList>
            <consortium name="Lawrence Berkeley National Laboratory"/>
            <person name="Steindorff A."/>
            <person name="Hensen N."/>
            <person name="Bonometti L."/>
            <person name="Westerberg I."/>
            <person name="Brannstrom I.O."/>
            <person name="Guillou S."/>
            <person name="Cros-Aarteil S."/>
            <person name="Calhoun S."/>
            <person name="Haridas S."/>
            <person name="Kuo A."/>
            <person name="Mondo S."/>
            <person name="Pangilinan J."/>
            <person name="Riley R."/>
            <person name="Labutti K."/>
            <person name="Andreopoulos B."/>
            <person name="Lipzen A."/>
            <person name="Chen C."/>
            <person name="Yanf M."/>
            <person name="Daum C."/>
            <person name="Ng V."/>
            <person name="Clum A."/>
            <person name="Ohm R."/>
            <person name="Martin F."/>
            <person name="Silar P."/>
            <person name="Natvig D."/>
            <person name="Lalanne C."/>
            <person name="Gautier V."/>
            <person name="Ament-Velasquez S.L."/>
            <person name="Kruys A."/>
            <person name="Hutchinson M.I."/>
            <person name="Powell A.J."/>
            <person name="Barry K."/>
            <person name="Miller A.N."/>
            <person name="Grigoriev I.V."/>
            <person name="Debuchy R."/>
            <person name="Gladieux P."/>
            <person name="Thoren M.H."/>
            <person name="Johannesson H."/>
        </authorList>
    </citation>
    <scope>NUCLEOTIDE SEQUENCE</scope>
    <source>
        <strain evidence="1">PSN243</strain>
    </source>
</reference>
<comment type="caution">
    <text evidence="1">The sequence shown here is derived from an EMBL/GenBank/DDBJ whole genome shotgun (WGS) entry which is preliminary data.</text>
</comment>
<evidence type="ECO:0000313" key="2">
    <source>
        <dbReference type="Proteomes" id="UP001321760"/>
    </source>
</evidence>
<reference evidence="1" key="1">
    <citation type="journal article" date="2023" name="Mol. Phylogenet. Evol.">
        <title>Genome-scale phylogeny and comparative genomics of the fungal order Sordariales.</title>
        <authorList>
            <person name="Hensen N."/>
            <person name="Bonometti L."/>
            <person name="Westerberg I."/>
            <person name="Brannstrom I.O."/>
            <person name="Guillou S."/>
            <person name="Cros-Aarteil S."/>
            <person name="Calhoun S."/>
            <person name="Haridas S."/>
            <person name="Kuo A."/>
            <person name="Mondo S."/>
            <person name="Pangilinan J."/>
            <person name="Riley R."/>
            <person name="LaButti K."/>
            <person name="Andreopoulos B."/>
            <person name="Lipzen A."/>
            <person name="Chen C."/>
            <person name="Yan M."/>
            <person name="Daum C."/>
            <person name="Ng V."/>
            <person name="Clum A."/>
            <person name="Steindorff A."/>
            <person name="Ohm R.A."/>
            <person name="Martin F."/>
            <person name="Silar P."/>
            <person name="Natvig D.O."/>
            <person name="Lalanne C."/>
            <person name="Gautier V."/>
            <person name="Ament-Velasquez S.L."/>
            <person name="Kruys A."/>
            <person name="Hutchinson M.I."/>
            <person name="Powell A.J."/>
            <person name="Barry K."/>
            <person name="Miller A.N."/>
            <person name="Grigoriev I.V."/>
            <person name="Debuchy R."/>
            <person name="Gladieux P."/>
            <person name="Hiltunen Thoren M."/>
            <person name="Johannesson H."/>
        </authorList>
    </citation>
    <scope>NUCLEOTIDE SEQUENCE</scope>
    <source>
        <strain evidence="1">PSN243</strain>
    </source>
</reference>
<proteinExistence type="predicted"/>
<dbReference type="Proteomes" id="UP001321760">
    <property type="component" value="Unassembled WGS sequence"/>
</dbReference>
<organism evidence="1 2">
    <name type="scientific">Podospora aff. communis PSN243</name>
    <dbReference type="NCBI Taxonomy" id="3040156"/>
    <lineage>
        <taxon>Eukaryota</taxon>
        <taxon>Fungi</taxon>
        <taxon>Dikarya</taxon>
        <taxon>Ascomycota</taxon>
        <taxon>Pezizomycotina</taxon>
        <taxon>Sordariomycetes</taxon>
        <taxon>Sordariomycetidae</taxon>
        <taxon>Sordariales</taxon>
        <taxon>Podosporaceae</taxon>
        <taxon>Podospora</taxon>
    </lineage>
</organism>
<protein>
    <submittedName>
        <fullName evidence="1">Uncharacterized protein</fullName>
    </submittedName>
</protein>
<evidence type="ECO:0000313" key="1">
    <source>
        <dbReference type="EMBL" id="KAK4446310.1"/>
    </source>
</evidence>
<accession>A0AAV9GEE4</accession>
<keyword evidence="2" id="KW-1185">Reference proteome</keyword>
<dbReference type="EMBL" id="MU865958">
    <property type="protein sequence ID" value="KAK4446310.1"/>
    <property type="molecule type" value="Genomic_DNA"/>
</dbReference>
<sequence>MIDGNTLFITLQYLRTEGGHWCLYNSSNTPPKGFMLHGTDANRAPLDLYKEVRAVSNPRRSGTLVVILKIAHTPGMDALEFCANSVHLMDPRYLPPGERQWTCRVWVKEVLRLLNKSGYIKLPADLDTIEQRCQIAADINIGWMGNAKVYNDLSWMNEESRSVSRTSLMDIDAVRGRGGTYYGSSPMVIDSSGARYYGTKPMAVDSSSGHYYG</sequence>
<name>A0AAV9GEE4_9PEZI</name>